<name>A0A7I7UBK9_MYCPF</name>
<feature type="compositionally biased region" description="Basic and acidic residues" evidence="10">
    <location>
        <begin position="1527"/>
        <end position="1539"/>
    </location>
</feature>
<evidence type="ECO:0000256" key="2">
    <source>
        <dbReference type="ARBA" id="ARBA00022475"/>
    </source>
</evidence>
<evidence type="ECO:0000313" key="13">
    <source>
        <dbReference type="EMBL" id="BBY78808.1"/>
    </source>
</evidence>
<dbReference type="Pfam" id="PF00702">
    <property type="entry name" value="Hydrolase"/>
    <property type="match status" value="1"/>
</dbReference>
<dbReference type="InterPro" id="IPR036412">
    <property type="entry name" value="HAD-like_sf"/>
</dbReference>
<dbReference type="PRINTS" id="PR00119">
    <property type="entry name" value="CATATPASE"/>
</dbReference>
<feature type="domain" description="Cation-transporting P-type ATPase C-terminal" evidence="12">
    <location>
        <begin position="1317"/>
        <end position="1462"/>
    </location>
</feature>
<comment type="catalytic activity">
    <reaction evidence="9">
        <text>ATP + H2O = ADP + phosphate + H(+)</text>
        <dbReference type="Rhea" id="RHEA:13065"/>
        <dbReference type="ChEBI" id="CHEBI:15377"/>
        <dbReference type="ChEBI" id="CHEBI:15378"/>
        <dbReference type="ChEBI" id="CHEBI:30616"/>
        <dbReference type="ChEBI" id="CHEBI:43474"/>
        <dbReference type="ChEBI" id="CHEBI:456216"/>
    </reaction>
</comment>
<dbReference type="Gene3D" id="2.70.150.10">
    <property type="entry name" value="Calcium-transporting ATPase, cytoplasmic transduction domain A"/>
    <property type="match status" value="1"/>
</dbReference>
<dbReference type="GO" id="GO:0005886">
    <property type="term" value="C:plasma membrane"/>
    <property type="evidence" value="ECO:0007669"/>
    <property type="project" value="UniProtKB-SubCell"/>
</dbReference>
<evidence type="ECO:0000256" key="3">
    <source>
        <dbReference type="ARBA" id="ARBA00022692"/>
    </source>
</evidence>
<reference evidence="13 14" key="1">
    <citation type="journal article" date="2019" name="Emerg. Microbes Infect.">
        <title>Comprehensive subspecies identification of 175 nontuberculous mycobacteria species based on 7547 genomic profiles.</title>
        <authorList>
            <person name="Matsumoto Y."/>
            <person name="Kinjo T."/>
            <person name="Motooka D."/>
            <person name="Nabeya D."/>
            <person name="Jung N."/>
            <person name="Uechi K."/>
            <person name="Horii T."/>
            <person name="Iida T."/>
            <person name="Fujita J."/>
            <person name="Nakamura S."/>
        </authorList>
    </citation>
    <scope>NUCLEOTIDE SEQUENCE [LARGE SCALE GENOMIC DNA]</scope>
    <source>
        <strain evidence="13 14">JCM 6367</strain>
    </source>
</reference>
<dbReference type="InterPro" id="IPR001757">
    <property type="entry name" value="P_typ_ATPase"/>
</dbReference>
<keyword evidence="8" id="KW-0472">Membrane</keyword>
<keyword evidence="2" id="KW-1003">Cell membrane</keyword>
<dbReference type="SFLD" id="SFLDF00027">
    <property type="entry name" value="p-type_atpase"/>
    <property type="match status" value="1"/>
</dbReference>
<evidence type="ECO:0000259" key="12">
    <source>
        <dbReference type="Pfam" id="PF00689"/>
    </source>
</evidence>
<protein>
    <submittedName>
        <fullName evidence="13">Metal cation transporting ATPase H</fullName>
    </submittedName>
</protein>
<comment type="subcellular location">
    <subcellularLocation>
        <location evidence="1">Cell membrane</location>
        <topology evidence="1">Multi-pass membrane protein</topology>
    </subcellularLocation>
</comment>
<dbReference type="InterPro" id="IPR044492">
    <property type="entry name" value="P_typ_ATPase_HD_dom"/>
</dbReference>
<keyword evidence="4" id="KW-0479">Metal-binding</keyword>
<keyword evidence="7" id="KW-1133">Transmembrane helix</keyword>
<proteinExistence type="predicted"/>
<dbReference type="Pfam" id="PF00689">
    <property type="entry name" value="Cation_ATPase_C"/>
    <property type="match status" value="1"/>
</dbReference>
<dbReference type="InterPro" id="IPR023298">
    <property type="entry name" value="ATPase_P-typ_TM_dom_sf"/>
</dbReference>
<dbReference type="Pfam" id="PF00122">
    <property type="entry name" value="E1-E2_ATPase"/>
    <property type="match status" value="1"/>
</dbReference>
<dbReference type="SFLD" id="SFLDS00003">
    <property type="entry name" value="Haloacid_Dehalogenase"/>
    <property type="match status" value="1"/>
</dbReference>
<evidence type="ECO:0000256" key="9">
    <source>
        <dbReference type="ARBA" id="ARBA00049360"/>
    </source>
</evidence>
<evidence type="ECO:0000259" key="11">
    <source>
        <dbReference type="Pfam" id="PF00122"/>
    </source>
</evidence>
<dbReference type="GO" id="GO:0046872">
    <property type="term" value="F:metal ion binding"/>
    <property type="evidence" value="ECO:0007669"/>
    <property type="project" value="UniProtKB-KW"/>
</dbReference>
<keyword evidence="3" id="KW-0812">Transmembrane</keyword>
<dbReference type="GO" id="GO:0005388">
    <property type="term" value="F:P-type calcium transporter activity"/>
    <property type="evidence" value="ECO:0007669"/>
    <property type="project" value="TreeGrafter"/>
</dbReference>
<feature type="domain" description="P-type ATPase A" evidence="11">
    <location>
        <begin position="771"/>
        <end position="868"/>
    </location>
</feature>
<dbReference type="SFLD" id="SFLDG00002">
    <property type="entry name" value="C1.7:_P-type_atpase_like"/>
    <property type="match status" value="1"/>
</dbReference>
<gene>
    <name evidence="13" type="primary">ctpH</name>
    <name evidence="13" type="ORF">MPRF_57070</name>
</gene>
<accession>A0A7I7UBK9</accession>
<dbReference type="NCBIfam" id="TIGR01494">
    <property type="entry name" value="ATPase_P-type"/>
    <property type="match status" value="2"/>
</dbReference>
<evidence type="ECO:0000256" key="4">
    <source>
        <dbReference type="ARBA" id="ARBA00022723"/>
    </source>
</evidence>
<evidence type="ECO:0000256" key="6">
    <source>
        <dbReference type="ARBA" id="ARBA00022967"/>
    </source>
</evidence>
<dbReference type="PANTHER" id="PTHR24093:SF513">
    <property type="entry name" value="CATION-TRANSPORTING ATPASE I-RELATED"/>
    <property type="match status" value="1"/>
</dbReference>
<dbReference type="Gene3D" id="1.20.1110.10">
    <property type="entry name" value="Calcium-transporting ATPase, transmembrane domain"/>
    <property type="match status" value="2"/>
</dbReference>
<dbReference type="SUPFAM" id="SSF81653">
    <property type="entry name" value="Calcium ATPase, transduction domain A"/>
    <property type="match status" value="1"/>
</dbReference>
<dbReference type="GO" id="GO:0005524">
    <property type="term" value="F:ATP binding"/>
    <property type="evidence" value="ECO:0007669"/>
    <property type="project" value="InterPro"/>
</dbReference>
<dbReference type="SUPFAM" id="SSF81665">
    <property type="entry name" value="Calcium ATPase, transmembrane domain M"/>
    <property type="match status" value="1"/>
</dbReference>
<dbReference type="InterPro" id="IPR023299">
    <property type="entry name" value="ATPase_P-typ_cyto_dom_N"/>
</dbReference>
<keyword evidence="6" id="KW-1278">Translocase</keyword>
<evidence type="ECO:0000256" key="10">
    <source>
        <dbReference type="SAM" id="MobiDB-lite"/>
    </source>
</evidence>
<dbReference type="GO" id="GO:0016887">
    <property type="term" value="F:ATP hydrolysis activity"/>
    <property type="evidence" value="ECO:0007669"/>
    <property type="project" value="InterPro"/>
</dbReference>
<dbReference type="InterPro" id="IPR023214">
    <property type="entry name" value="HAD_sf"/>
</dbReference>
<dbReference type="PRINTS" id="PR00120">
    <property type="entry name" value="HATPASE"/>
</dbReference>
<evidence type="ECO:0000256" key="1">
    <source>
        <dbReference type="ARBA" id="ARBA00004651"/>
    </source>
</evidence>
<dbReference type="Proteomes" id="UP000466554">
    <property type="component" value="Chromosome"/>
</dbReference>
<dbReference type="EMBL" id="AP022598">
    <property type="protein sequence ID" value="BBY78808.1"/>
    <property type="molecule type" value="Genomic_DNA"/>
</dbReference>
<dbReference type="SUPFAM" id="SSF56784">
    <property type="entry name" value="HAD-like"/>
    <property type="match status" value="1"/>
</dbReference>
<organism evidence="13 14">
    <name type="scientific">Mycolicibacterium parafortuitum</name>
    <name type="common">Mycobacterium parafortuitum</name>
    <dbReference type="NCBI Taxonomy" id="39692"/>
    <lineage>
        <taxon>Bacteria</taxon>
        <taxon>Bacillati</taxon>
        <taxon>Actinomycetota</taxon>
        <taxon>Actinomycetes</taxon>
        <taxon>Mycobacteriales</taxon>
        <taxon>Mycobacteriaceae</taxon>
        <taxon>Mycolicibacterium</taxon>
    </lineage>
</organism>
<evidence type="ECO:0000313" key="14">
    <source>
        <dbReference type="Proteomes" id="UP000466554"/>
    </source>
</evidence>
<feature type="compositionally biased region" description="Acidic residues" evidence="10">
    <location>
        <begin position="1512"/>
        <end position="1523"/>
    </location>
</feature>
<evidence type="ECO:0000256" key="5">
    <source>
        <dbReference type="ARBA" id="ARBA00022842"/>
    </source>
</evidence>
<sequence>MQAGGAAVMGLLRTSLRTSLRAAQLATGAALLAGDAAVGTGRTIAGGAASMVSDAAAGAASTVRAAAGLVQDAAAVAPEAVQAAAAITVEALGGHPAKRSSRLNSHHWIEICGLSGPDADAIADEVLAAVQAVEGVKSAEINRSVARIVVTTEPDGPAEDLPKVVAAAERRVRTVPCGDRHRPLTLPGDDVLLAARTLGALAAAVGFGLSVSGNALHVPKGPELLSVVPTMAANVPLLRRQLERRLGRDSTDLLLSLLNAAASALTASPTSAAAETATRTLLCAEAWDARLAWRRHEPRLATHPPDGGLPDRGTLEWDYGPAERYSERIGEVGLAAAAVIGALTRNPTIAGSAALVTAPKPSRAVREAFGAAMTRGLTGRHDAVVVHPRALRHLDRLDAIVIDPRVLHTGDLTVSRIVGVENSRRTKAWSAVRAALGDGGLSAGWHKLSTIPGAGRTGRALVSPVRDPFASAVVAEARRTRPRVVSVADDGLRSLAQGFDRLYPVDGSLDDALAAAVAGLKADGATVALVTTADMSANQDTDLTIGLERPGSAPPWGADVFVPDLLSIWRILHSLPAARAVSAKGVRLSVSATALGALMLVPGVPGSGPESVNVGVVAALWSGFTTGTKVFRDPPPEPDATHDWHAMPVAEVQRLLPRPPDELPSTTTGLTDIAAVRALGHAGTWTWQVARDFVAEMRANLADPITPLLATGAVASALLGSPLDAVLVGGVLLANAALSAEQQLHAERTLRRLMAVDEPLARRRICPSGQGGREEVPANRLRPGDVIEVHADEVVPADARLIEAVNIEVDESTLTGESLPVPKQVEPTPGAPLAERACMLYEGTTLVAGTAIAVVTTVGPRTEMRRALAMAPEMSREVGLQRQLSRLTKRALPFSVGSGALVGLLSLARGTPVREAIASAVALTVAAVPEGLPLVATLAQLAAARRLTSESVLVRNANSIEALARLDVVCFDKTGTLSENRLRIKAVAPVDGFSEEQTLDAALSTIFVQPGHRAHHATDDAIRRAVHPDEDGADTTAVERDAFLPFQAGRPFAAAIVGTRLTIKGAPEVLASALTRANGPVVAAIDAMAAKGLRVIAVAERDLTPKQAAAAAADAAAFEELCRTDLTLIGLLGLADTARESARHVLTELDRRGIGVRLITGDHPLTATVIAGELGLDVSAEQVMTGTEWENLSAEERADAVASHIVYARMSPEHKIDVVQTLERIGLVTAMVGDGANDAAAIRAASVGVGVAARGSDPARTAADVVLLDGRIEALLDALDEGKQLWRRVQSAVSLLLGGNTGEIAFALITSVLTGRSVLNARQMLLVNMLTDALPAAALAVSPQTDTTGEVDLDEAAMWRAIGVRGAATTAGASAAWVMASVTGTRQRASTVALIGLVSTQLAQTLVDSRSPLIVVTAVGSFATLAGIISVPGVSQVFGCTPVGPVGWGQAFAATAGATLLAKAAPELLSRATDTVRQRLAEFGDSAVEDDAVSVVEDDAVSIVEDDAVSIVEDDEAGLDEDGINGTDRRGQQPDPGRD</sequence>
<dbReference type="PANTHER" id="PTHR24093">
    <property type="entry name" value="CATION TRANSPORTING ATPASE"/>
    <property type="match status" value="1"/>
</dbReference>
<feature type="region of interest" description="Disordered" evidence="10">
    <location>
        <begin position="1512"/>
        <end position="1539"/>
    </location>
</feature>
<dbReference type="Gene3D" id="3.40.1110.10">
    <property type="entry name" value="Calcium-transporting ATPase, cytoplasmic domain N"/>
    <property type="match status" value="2"/>
</dbReference>
<dbReference type="InterPro" id="IPR006068">
    <property type="entry name" value="ATPase_P-typ_cation-transptr_C"/>
</dbReference>
<evidence type="ECO:0000256" key="8">
    <source>
        <dbReference type="ARBA" id="ARBA00023136"/>
    </source>
</evidence>
<evidence type="ECO:0000256" key="7">
    <source>
        <dbReference type="ARBA" id="ARBA00022989"/>
    </source>
</evidence>
<dbReference type="InterPro" id="IPR008250">
    <property type="entry name" value="ATPase_P-typ_transduc_dom_A_sf"/>
</dbReference>
<keyword evidence="5" id="KW-0460">Magnesium</keyword>
<dbReference type="InterPro" id="IPR059000">
    <property type="entry name" value="ATPase_P-type_domA"/>
</dbReference>
<dbReference type="Gene3D" id="3.40.50.1000">
    <property type="entry name" value="HAD superfamily/HAD-like"/>
    <property type="match status" value="2"/>
</dbReference>